<evidence type="ECO:0000313" key="2">
    <source>
        <dbReference type="EMBL" id="MDQ7250646.1"/>
    </source>
</evidence>
<accession>A0ABU0YUI8</accession>
<protein>
    <submittedName>
        <fullName evidence="2">GNAT family N-acetyltransferase</fullName>
    </submittedName>
</protein>
<proteinExistence type="predicted"/>
<comment type="caution">
    <text evidence="2">The sequence shown here is derived from an EMBL/GenBank/DDBJ whole genome shotgun (WGS) entry which is preliminary data.</text>
</comment>
<evidence type="ECO:0000259" key="1">
    <source>
        <dbReference type="PROSITE" id="PS51186"/>
    </source>
</evidence>
<dbReference type="InterPro" id="IPR016181">
    <property type="entry name" value="Acyl_CoA_acyltransferase"/>
</dbReference>
<evidence type="ECO:0000313" key="3">
    <source>
        <dbReference type="Proteomes" id="UP001230156"/>
    </source>
</evidence>
<gene>
    <name evidence="2" type="ORF">Q8A70_23355</name>
</gene>
<dbReference type="InterPro" id="IPR050276">
    <property type="entry name" value="MshD_Acetyltransferase"/>
</dbReference>
<reference evidence="3" key="1">
    <citation type="submission" date="2023-08" db="EMBL/GenBank/DDBJ databases">
        <title>Rhodospirillaceae gen. nov., a novel taxon isolated from the Yangtze River Yuezi River estuary sludge.</title>
        <authorList>
            <person name="Ruan L."/>
        </authorList>
    </citation>
    <scope>NUCLEOTIDE SEQUENCE [LARGE SCALE GENOMIC DNA]</scope>
    <source>
        <strain evidence="3">R-7</strain>
    </source>
</reference>
<dbReference type="SUPFAM" id="SSF55729">
    <property type="entry name" value="Acyl-CoA N-acyltransferases (Nat)"/>
    <property type="match status" value="1"/>
</dbReference>
<dbReference type="Gene3D" id="3.40.630.30">
    <property type="match status" value="1"/>
</dbReference>
<organism evidence="2 3">
    <name type="scientific">Dongia sedimenti</name>
    <dbReference type="NCBI Taxonomy" id="3064282"/>
    <lineage>
        <taxon>Bacteria</taxon>
        <taxon>Pseudomonadati</taxon>
        <taxon>Pseudomonadota</taxon>
        <taxon>Alphaproteobacteria</taxon>
        <taxon>Rhodospirillales</taxon>
        <taxon>Dongiaceae</taxon>
        <taxon>Dongia</taxon>
    </lineage>
</organism>
<dbReference type="PROSITE" id="PS51186">
    <property type="entry name" value="GNAT"/>
    <property type="match status" value="1"/>
</dbReference>
<dbReference type="RefSeq" id="WP_379960193.1">
    <property type="nucleotide sequence ID" value="NZ_JAUYVI010000007.1"/>
</dbReference>
<dbReference type="PANTHER" id="PTHR43617">
    <property type="entry name" value="L-AMINO ACID N-ACETYLTRANSFERASE"/>
    <property type="match status" value="1"/>
</dbReference>
<sequence>MITVAAGTPDDFHDANAFVAAAIRDAFYRPDLTPEQVAENERIVGVAERTACEAVDHPHRAVFVAKDGGILAGFVIVDRSPASGRPGDRGDAAMPEIDWLIVAPDYQGKGVAGRLMEQALDWIGAGVPVQLGVIHFNARAIAFYKKWGFADTGRIVGRHKIPRRLMVRAVTSASMA</sequence>
<name>A0ABU0YUI8_9PROT</name>
<dbReference type="InterPro" id="IPR000182">
    <property type="entry name" value="GNAT_dom"/>
</dbReference>
<keyword evidence="3" id="KW-1185">Reference proteome</keyword>
<dbReference type="Pfam" id="PF00583">
    <property type="entry name" value="Acetyltransf_1"/>
    <property type="match status" value="1"/>
</dbReference>
<dbReference type="EMBL" id="JAUYVI010000007">
    <property type="protein sequence ID" value="MDQ7250646.1"/>
    <property type="molecule type" value="Genomic_DNA"/>
</dbReference>
<feature type="domain" description="N-acetyltransferase" evidence="1">
    <location>
        <begin position="2"/>
        <end position="171"/>
    </location>
</feature>
<dbReference type="Proteomes" id="UP001230156">
    <property type="component" value="Unassembled WGS sequence"/>
</dbReference>
<dbReference type="CDD" id="cd04301">
    <property type="entry name" value="NAT_SF"/>
    <property type="match status" value="1"/>
</dbReference>